<sequence>MDSSVLLTNVVAAAIGFFVMFKMFRSHQENKEPDSSSSSSSSPPSSNNLIYDVFPSFRREDVRKNFFSHIQKEFQRKGITHFIDNEMKRGESIRPELISAIRSSKIAIILLSRNYASSKWCLDELVEIMKCNEELDQTALPIFYDVEPSQVKKLTGDFGKVFRKTCAGRSNEETERWRQALVDVATTAGYHSINCTAAKLCAIK</sequence>
<dbReference type="InterPro" id="IPR035897">
    <property type="entry name" value="Toll_tir_struct_dom_sf"/>
</dbReference>
<evidence type="ECO:0000256" key="1">
    <source>
        <dbReference type="ARBA" id="ARBA00023027"/>
    </source>
</evidence>
<evidence type="ECO:0000313" key="4">
    <source>
        <dbReference type="EMBL" id="KAF3486310.1"/>
    </source>
</evidence>
<organism evidence="4 5">
    <name type="scientific">Brassica cretica</name>
    <name type="common">Mustard</name>
    <dbReference type="NCBI Taxonomy" id="69181"/>
    <lineage>
        <taxon>Eukaryota</taxon>
        <taxon>Viridiplantae</taxon>
        <taxon>Streptophyta</taxon>
        <taxon>Embryophyta</taxon>
        <taxon>Tracheophyta</taxon>
        <taxon>Spermatophyta</taxon>
        <taxon>Magnoliopsida</taxon>
        <taxon>eudicotyledons</taxon>
        <taxon>Gunneridae</taxon>
        <taxon>Pentapetalae</taxon>
        <taxon>rosids</taxon>
        <taxon>malvids</taxon>
        <taxon>Brassicales</taxon>
        <taxon>Brassicaceae</taxon>
        <taxon>Brassiceae</taxon>
        <taxon>Brassica</taxon>
    </lineage>
</organism>
<feature type="domain" description="TIR" evidence="3">
    <location>
        <begin position="49"/>
        <end position="204"/>
    </location>
</feature>
<evidence type="ECO:0000259" key="3">
    <source>
        <dbReference type="PROSITE" id="PS50104"/>
    </source>
</evidence>
<keyword evidence="2" id="KW-1133">Transmembrane helix</keyword>
<dbReference type="InterPro" id="IPR000157">
    <property type="entry name" value="TIR_dom"/>
</dbReference>
<dbReference type="SMART" id="SM00255">
    <property type="entry name" value="TIR"/>
    <property type="match status" value="1"/>
</dbReference>
<evidence type="ECO:0000256" key="2">
    <source>
        <dbReference type="SAM" id="Phobius"/>
    </source>
</evidence>
<dbReference type="FunFam" id="3.40.50.10140:FF:000007">
    <property type="entry name" value="Disease resistance protein (TIR-NBS-LRR class)"/>
    <property type="match status" value="1"/>
</dbReference>
<gene>
    <name evidence="4" type="ORF">F2Q69_00055684</name>
</gene>
<proteinExistence type="predicted"/>
<keyword evidence="2" id="KW-0812">Transmembrane</keyword>
<dbReference type="PANTHER" id="PTHR32009:SF115">
    <property type="entry name" value="RPP1-LIKE DISEASE RESISTANCE PROTEIN-RELATED"/>
    <property type="match status" value="1"/>
</dbReference>
<dbReference type="AlphaFoldDB" id="A0A8S9N0K8"/>
<dbReference type="Gene3D" id="3.40.50.10140">
    <property type="entry name" value="Toll/interleukin-1 receptor homology (TIR) domain"/>
    <property type="match status" value="1"/>
</dbReference>
<dbReference type="Pfam" id="PF01582">
    <property type="entry name" value="TIR"/>
    <property type="match status" value="1"/>
</dbReference>
<dbReference type="EMBL" id="QGKX02002183">
    <property type="protein sequence ID" value="KAF3486310.1"/>
    <property type="molecule type" value="Genomic_DNA"/>
</dbReference>
<evidence type="ECO:0000313" key="5">
    <source>
        <dbReference type="Proteomes" id="UP000712600"/>
    </source>
</evidence>
<reference evidence="4" key="1">
    <citation type="submission" date="2019-12" db="EMBL/GenBank/DDBJ databases">
        <title>Genome sequencing and annotation of Brassica cretica.</title>
        <authorList>
            <person name="Studholme D.J."/>
            <person name="Sarris P."/>
        </authorList>
    </citation>
    <scope>NUCLEOTIDE SEQUENCE</scope>
    <source>
        <strain evidence="4">PFS-109/04</strain>
        <tissue evidence="4">Leaf</tissue>
    </source>
</reference>
<dbReference type="SUPFAM" id="SSF52200">
    <property type="entry name" value="Toll/Interleukin receptor TIR domain"/>
    <property type="match status" value="1"/>
</dbReference>
<protein>
    <recommendedName>
        <fullName evidence="3">TIR domain-containing protein</fullName>
    </recommendedName>
</protein>
<keyword evidence="1" id="KW-0520">NAD</keyword>
<accession>A0A8S9N0K8</accession>
<dbReference type="Proteomes" id="UP000712600">
    <property type="component" value="Unassembled WGS sequence"/>
</dbReference>
<dbReference type="GO" id="GO:0007165">
    <property type="term" value="P:signal transduction"/>
    <property type="evidence" value="ECO:0007669"/>
    <property type="project" value="InterPro"/>
</dbReference>
<comment type="caution">
    <text evidence="4">The sequence shown here is derived from an EMBL/GenBank/DDBJ whole genome shotgun (WGS) entry which is preliminary data.</text>
</comment>
<dbReference type="PANTHER" id="PTHR32009">
    <property type="entry name" value="TMV RESISTANCE PROTEIN N-LIKE"/>
    <property type="match status" value="1"/>
</dbReference>
<feature type="transmembrane region" description="Helical" evidence="2">
    <location>
        <begin position="6"/>
        <end position="24"/>
    </location>
</feature>
<keyword evidence="2" id="KW-0472">Membrane</keyword>
<name>A0A8S9N0K8_BRACR</name>
<dbReference type="PROSITE" id="PS50104">
    <property type="entry name" value="TIR"/>
    <property type="match status" value="1"/>
</dbReference>